<dbReference type="Pfam" id="PF02902">
    <property type="entry name" value="Peptidase_C48"/>
    <property type="match status" value="1"/>
</dbReference>
<evidence type="ECO:0000256" key="1">
    <source>
        <dbReference type="ARBA" id="ARBA00022670"/>
    </source>
</evidence>
<organism evidence="5 6">
    <name type="scientific">Phytophthora palmivora</name>
    <dbReference type="NCBI Taxonomy" id="4796"/>
    <lineage>
        <taxon>Eukaryota</taxon>
        <taxon>Sar</taxon>
        <taxon>Stramenopiles</taxon>
        <taxon>Oomycota</taxon>
        <taxon>Peronosporomycetes</taxon>
        <taxon>Peronosporales</taxon>
        <taxon>Peronosporaceae</taxon>
        <taxon>Phytophthora</taxon>
    </lineage>
</organism>
<protein>
    <submittedName>
        <fullName evidence="5">Uncharacterized protein</fullName>
    </submittedName>
</protein>
<dbReference type="GO" id="GO:0008234">
    <property type="term" value="F:cysteine-type peptidase activity"/>
    <property type="evidence" value="ECO:0007669"/>
    <property type="project" value="InterPro"/>
</dbReference>
<dbReference type="InterPro" id="IPR048324">
    <property type="entry name" value="ZSWIM1-3_RNaseH-like"/>
</dbReference>
<name>A0A2P4YED7_9STRA</name>
<feature type="domain" description="ZSWIM1/3 RNaseH-like" evidence="4">
    <location>
        <begin position="57"/>
        <end position="113"/>
    </location>
</feature>
<dbReference type="AlphaFoldDB" id="A0A2P4YED7"/>
<reference evidence="5 6" key="1">
    <citation type="journal article" date="2017" name="Genome Biol. Evol.">
        <title>Phytophthora megakarya and P. palmivora, closely related causal agents of cacao black pod rot, underwent increases in genome sizes and gene numbers by different mechanisms.</title>
        <authorList>
            <person name="Ali S.S."/>
            <person name="Shao J."/>
            <person name="Lary D.J."/>
            <person name="Kronmiller B."/>
            <person name="Shen D."/>
            <person name="Strem M.D."/>
            <person name="Amoako-Attah I."/>
            <person name="Akrofi A.Y."/>
            <person name="Begoude B.A."/>
            <person name="Ten Hoopen G.M."/>
            <person name="Coulibaly K."/>
            <person name="Kebe B.I."/>
            <person name="Melnick R.L."/>
            <person name="Guiltinan M.J."/>
            <person name="Tyler B.M."/>
            <person name="Meinhardt L.W."/>
            <person name="Bailey B.A."/>
        </authorList>
    </citation>
    <scope>NUCLEOTIDE SEQUENCE [LARGE SCALE GENOMIC DNA]</scope>
    <source>
        <strain evidence="6">sbr112.9</strain>
    </source>
</reference>
<accession>A0A2P4YED7</accession>
<dbReference type="Proteomes" id="UP000237271">
    <property type="component" value="Unassembled WGS sequence"/>
</dbReference>
<dbReference type="PANTHER" id="PTHR31569">
    <property type="entry name" value="SWIM-TYPE DOMAIN-CONTAINING PROTEIN"/>
    <property type="match status" value="1"/>
</dbReference>
<sequence length="659" mass="75932">MDFSHGTNNLGYHLAASTEPRFILDDFIFSNSIHYFNHTVYSNLNSLLKCTLLLLRGLVVTTATGGGFPVVDFICLNEYAITIKTILKYFKEKNAMWTNVKSVVIDKDVSNGKRCRSVFLRYKFALSVPCYFVLEKCHEATCIKVVQSEELLNLMTKLLYCRTENIYNAGYDALKLYCKTNQKQAFFAYFKKNWNLCRGTWSNIFRGKHFTARNTTTNRIESNWNQLKMLLGLKTRIDKTVSDLLQHQMTITLQISTTLYITAANICPYVLEGSGQQIVCTCLEKVKREWENIVNRMEKINCELSSSVLIWKVYCSNNTFTCHDVDWTWPCLFFTSNHFPCCHLMHVADKGHEFKMLPAMSIRDRWSTFVALNVKDDIAAVADALRLILSMSKLNQKKIDLTSNSLAESRKQVAFVRLHRYEKANQVVLSFAENYSYAKAMLEPLLQHLCELSSAYFYQELNAWKETVDIGLQRKNTEDATKEDVDRSKAKESGEITVGNEAAKADKTYCGFNSHCQIQCYVLSSLTSVVEWPSTPKTPITATKIILHPVNLKANHWSIIITKLRYNEAAHELRVHIFMYEPLIDEEYREDMEMESNGITNMTGELVKEGLRGFVERWCQKSSPNIKLHIYPIEWVNAPQLPDVKRLEFVLMDKIDGDQ</sequence>
<evidence type="ECO:0000259" key="3">
    <source>
        <dbReference type="Pfam" id="PF02902"/>
    </source>
</evidence>
<dbReference type="InterPro" id="IPR052579">
    <property type="entry name" value="Zinc_finger_SWIM"/>
</dbReference>
<dbReference type="OrthoDB" id="129454at2759"/>
<dbReference type="PANTHER" id="PTHR31569:SF4">
    <property type="entry name" value="SWIM-TYPE DOMAIN-CONTAINING PROTEIN"/>
    <property type="match status" value="1"/>
</dbReference>
<evidence type="ECO:0000313" key="6">
    <source>
        <dbReference type="Proteomes" id="UP000237271"/>
    </source>
</evidence>
<proteinExistence type="predicted"/>
<comment type="caution">
    <text evidence="5">The sequence shown here is derived from an EMBL/GenBank/DDBJ whole genome shotgun (WGS) entry which is preliminary data.</text>
</comment>
<evidence type="ECO:0000256" key="2">
    <source>
        <dbReference type="ARBA" id="ARBA00022801"/>
    </source>
</evidence>
<dbReference type="Pfam" id="PF21056">
    <property type="entry name" value="ZSWIM1-3_RNaseH-like"/>
    <property type="match status" value="1"/>
</dbReference>
<dbReference type="EMBL" id="NCKW01003512">
    <property type="protein sequence ID" value="POM76185.1"/>
    <property type="molecule type" value="Genomic_DNA"/>
</dbReference>
<keyword evidence="2" id="KW-0378">Hydrolase</keyword>
<keyword evidence="6" id="KW-1185">Reference proteome</keyword>
<gene>
    <name evidence="5" type="ORF">PHPALM_6605</name>
</gene>
<dbReference type="InterPro" id="IPR003653">
    <property type="entry name" value="Peptidase_C48_C"/>
</dbReference>
<feature type="domain" description="Ubiquitin-like protease family profile" evidence="3">
    <location>
        <begin position="536"/>
        <end position="643"/>
    </location>
</feature>
<dbReference type="GO" id="GO:0006508">
    <property type="term" value="P:proteolysis"/>
    <property type="evidence" value="ECO:0007669"/>
    <property type="project" value="UniProtKB-KW"/>
</dbReference>
<evidence type="ECO:0000313" key="5">
    <source>
        <dbReference type="EMBL" id="POM76185.1"/>
    </source>
</evidence>
<evidence type="ECO:0000259" key="4">
    <source>
        <dbReference type="Pfam" id="PF21056"/>
    </source>
</evidence>
<keyword evidence="1" id="KW-0645">Protease</keyword>